<evidence type="ECO:0000313" key="3">
    <source>
        <dbReference type="EMBL" id="TYP59885.1"/>
    </source>
</evidence>
<dbReference type="Proteomes" id="UP000322294">
    <property type="component" value="Unassembled WGS sequence"/>
</dbReference>
<evidence type="ECO:0000313" key="4">
    <source>
        <dbReference type="Proteomes" id="UP000322294"/>
    </source>
</evidence>
<dbReference type="PANTHER" id="PTHR43760:SF1">
    <property type="entry name" value="ENDORIBONUCLEASE L-PSP_CHORISMATE MUTASE-LIKE DOMAIN-CONTAINING PROTEIN"/>
    <property type="match status" value="1"/>
</dbReference>
<dbReference type="CDD" id="cd02199">
    <property type="entry name" value="YjgF_YER057c_UK114_like_1"/>
    <property type="match status" value="1"/>
</dbReference>
<feature type="domain" description="DUF6917" evidence="2">
    <location>
        <begin position="17"/>
        <end position="140"/>
    </location>
</feature>
<dbReference type="Pfam" id="PF21891">
    <property type="entry name" value="DUF6917"/>
    <property type="match status" value="1"/>
</dbReference>
<accession>A0A5S5AYU9</accession>
<gene>
    <name evidence="3" type="ORF">LZ11_00045</name>
</gene>
<dbReference type="InterPro" id="IPR013813">
    <property type="entry name" value="Endoribo_LPSP/chorism_mut-like"/>
</dbReference>
<name>A0A5S5AYU9_9FIRM</name>
<feature type="domain" description="Endoribonuclease L-PSP/chorismate mutase-like" evidence="1">
    <location>
        <begin position="155"/>
        <end position="298"/>
    </location>
</feature>
<proteinExistence type="predicted"/>
<dbReference type="Pfam" id="PF14588">
    <property type="entry name" value="YjgF_endoribonc"/>
    <property type="match status" value="1"/>
</dbReference>
<reference evidence="3 4" key="1">
    <citation type="submission" date="2019-07" db="EMBL/GenBank/DDBJ databases">
        <title>Genomic Encyclopedia of Type Strains, Phase I: the one thousand microbial genomes (KMG-I) project.</title>
        <authorList>
            <person name="Kyrpides N."/>
        </authorList>
    </citation>
    <scope>NUCLEOTIDE SEQUENCE [LARGE SCALE GENOMIC DNA]</scope>
    <source>
        <strain evidence="3 4">DSM 16647</strain>
    </source>
</reference>
<dbReference type="PANTHER" id="PTHR43760">
    <property type="entry name" value="ENDORIBONUCLEASE-RELATED"/>
    <property type="match status" value="1"/>
</dbReference>
<dbReference type="Gene3D" id="3.30.1330.40">
    <property type="entry name" value="RutC-like"/>
    <property type="match status" value="1"/>
</dbReference>
<organism evidence="3 4">
    <name type="scientific">Thermosediminibacter litoriperuensis</name>
    <dbReference type="NCBI Taxonomy" id="291989"/>
    <lineage>
        <taxon>Bacteria</taxon>
        <taxon>Bacillati</taxon>
        <taxon>Bacillota</taxon>
        <taxon>Clostridia</taxon>
        <taxon>Thermosediminibacterales</taxon>
        <taxon>Thermosediminibacteraceae</taxon>
        <taxon>Thermosediminibacter</taxon>
    </lineage>
</organism>
<evidence type="ECO:0000259" key="1">
    <source>
        <dbReference type="Pfam" id="PF14588"/>
    </source>
</evidence>
<dbReference type="EMBL" id="VNHO01000001">
    <property type="protein sequence ID" value="TYP59885.1"/>
    <property type="molecule type" value="Genomic_DNA"/>
</dbReference>
<comment type="caution">
    <text evidence="3">The sequence shown here is derived from an EMBL/GenBank/DDBJ whole genome shotgun (WGS) entry which is preliminary data.</text>
</comment>
<dbReference type="InterPro" id="IPR035959">
    <property type="entry name" value="RutC-like_sf"/>
</dbReference>
<dbReference type="SUPFAM" id="SSF55298">
    <property type="entry name" value="YjgF-like"/>
    <property type="match status" value="1"/>
</dbReference>
<dbReference type="AlphaFoldDB" id="A0A5S5AYU9"/>
<sequence length="302" mass="32622">MADPYKTGMFRTTNPYVRKKTLKGSLVVVLDGKYEARGLNLIVQPSRCLKAGEVHELIVTDEAKGPGDTVNRIAYVGFFAVKNSAVVVIGDVVKINGRVIGSIAGYDETHMPNHYNIVVKAPYLVSGNEMGLELDAEVTIGEQATERRCAMSLEKRMQELGIVLPEPPKPVAAYVPGVLVDKYIYTAGQIPFVNGELKYKGKVGRDISVEEAYEAARICALNCLSIVKALAGSLDNVEKIVKVVGFVNSAEGFNQQPKVVNGASELLDQIFGEAGAHARSAVGVNELPMDAPCEIEMIVKLK</sequence>
<evidence type="ECO:0000259" key="2">
    <source>
        <dbReference type="Pfam" id="PF21891"/>
    </source>
</evidence>
<dbReference type="InterPro" id="IPR054210">
    <property type="entry name" value="DUF6917"/>
</dbReference>
<protein>
    <submittedName>
        <fullName evidence="3">Enamine deaminase RidA (YjgF/YER057c/UK114 family)</fullName>
    </submittedName>
</protein>
<keyword evidence="4" id="KW-1185">Reference proteome</keyword>